<evidence type="ECO:0000313" key="3">
    <source>
        <dbReference type="EMBL" id="CAB4840611.1"/>
    </source>
</evidence>
<feature type="region of interest" description="Disordered" evidence="1">
    <location>
        <begin position="38"/>
        <end position="58"/>
    </location>
</feature>
<name>A0A6J7VAZ5_9ZZZZ</name>
<organism evidence="4">
    <name type="scientific">freshwater metagenome</name>
    <dbReference type="NCBI Taxonomy" id="449393"/>
    <lineage>
        <taxon>unclassified sequences</taxon>
        <taxon>metagenomes</taxon>
        <taxon>ecological metagenomes</taxon>
    </lineage>
</organism>
<sequence length="58" mass="5829">MSSGNRDPPGSSACELHGPGCSIATQQAVLGAVAEGGSSLFEQGGDEFPGELTDEFTE</sequence>
<dbReference type="EMBL" id="CAFBRC010000045">
    <property type="protein sequence ID" value="CAB5075520.1"/>
    <property type="molecule type" value="Genomic_DNA"/>
</dbReference>
<evidence type="ECO:0000313" key="4">
    <source>
        <dbReference type="EMBL" id="CAB5075520.1"/>
    </source>
</evidence>
<evidence type="ECO:0000256" key="1">
    <source>
        <dbReference type="SAM" id="MobiDB-lite"/>
    </source>
</evidence>
<proteinExistence type="predicted"/>
<feature type="compositionally biased region" description="Acidic residues" evidence="1">
    <location>
        <begin position="44"/>
        <end position="58"/>
    </location>
</feature>
<dbReference type="EMBL" id="CAEZXN010000012">
    <property type="protein sequence ID" value="CAB4693195.1"/>
    <property type="molecule type" value="Genomic_DNA"/>
</dbReference>
<dbReference type="AlphaFoldDB" id="A0A6J7VAZ5"/>
<accession>A0A6J7VAZ5</accession>
<gene>
    <name evidence="2" type="ORF">UFOPK2423_00710</name>
    <name evidence="3" type="ORF">UFOPK3266_00174</name>
    <name evidence="4" type="ORF">UFOPK4367_00810</name>
</gene>
<reference evidence="4" key="1">
    <citation type="submission" date="2020-05" db="EMBL/GenBank/DDBJ databases">
        <authorList>
            <person name="Chiriac C."/>
            <person name="Salcher M."/>
            <person name="Ghai R."/>
            <person name="Kavagutti S V."/>
        </authorList>
    </citation>
    <scope>NUCLEOTIDE SEQUENCE</scope>
</reference>
<dbReference type="EMBL" id="CAFBAA010000002">
    <property type="protein sequence ID" value="CAB4840611.1"/>
    <property type="molecule type" value="Genomic_DNA"/>
</dbReference>
<protein>
    <submittedName>
        <fullName evidence="4">Unannotated protein</fullName>
    </submittedName>
</protein>
<evidence type="ECO:0000313" key="2">
    <source>
        <dbReference type="EMBL" id="CAB4693195.1"/>
    </source>
</evidence>